<dbReference type="SUPFAM" id="SSF56281">
    <property type="entry name" value="Metallo-hydrolase/oxidoreductase"/>
    <property type="match status" value="1"/>
</dbReference>
<reference evidence="6 7" key="1">
    <citation type="submission" date="2020-08" db="EMBL/GenBank/DDBJ databases">
        <title>Genomic Encyclopedia of Type Strains, Phase III (KMG-III): the genomes of soil and plant-associated and newly described type strains.</title>
        <authorList>
            <person name="Whitman W."/>
        </authorList>
    </citation>
    <scope>NUCLEOTIDE SEQUENCE [LARGE SCALE GENOMIC DNA]</scope>
    <source>
        <strain evidence="6 7">CECT 8840</strain>
    </source>
</reference>
<organism evidence="6 7">
    <name type="scientific">Streptosporangium saharense</name>
    <dbReference type="NCBI Taxonomy" id="1706840"/>
    <lineage>
        <taxon>Bacteria</taxon>
        <taxon>Bacillati</taxon>
        <taxon>Actinomycetota</taxon>
        <taxon>Actinomycetes</taxon>
        <taxon>Streptosporangiales</taxon>
        <taxon>Streptosporangiaceae</taxon>
        <taxon>Streptosporangium</taxon>
    </lineage>
</organism>
<dbReference type="Proteomes" id="UP000552644">
    <property type="component" value="Unassembled WGS sequence"/>
</dbReference>
<proteinExistence type="inferred from homology"/>
<keyword evidence="4" id="KW-0862">Zinc</keyword>
<dbReference type="AlphaFoldDB" id="A0A7W7QR22"/>
<sequence length="266" mass="29414">MTVRVKAGAVEIVALRDGEHPLNREWHFPDVPAEAWEGQDERPLGFGGYLVLADSKVVLVDTGWGPYLGPPGGLNAPPALLTELAEAGVTPDDVDLVVFTHLHPDHVGWNLILEEPVRPRFGNARYLVPRADWEHYRALEQKHPNIVQQAMPLDDLGVLELIDDGHRVTPSLRAVALPGHTPGHTGYVVGDRDAFLLGDLAHHPVVLDETGWVQRFDLDPELAVATREKTLARVEEDRTLVGLGHFPHPGLGYVTRKEGRRAWLPL</sequence>
<evidence type="ECO:0000256" key="1">
    <source>
        <dbReference type="ARBA" id="ARBA00007749"/>
    </source>
</evidence>
<comment type="similarity">
    <text evidence="1">Belongs to the metallo-beta-lactamase superfamily.</text>
</comment>
<evidence type="ECO:0000256" key="4">
    <source>
        <dbReference type="ARBA" id="ARBA00022833"/>
    </source>
</evidence>
<evidence type="ECO:0000256" key="2">
    <source>
        <dbReference type="ARBA" id="ARBA00022723"/>
    </source>
</evidence>
<dbReference type="Pfam" id="PF00753">
    <property type="entry name" value="Lactamase_B"/>
    <property type="match status" value="1"/>
</dbReference>
<evidence type="ECO:0000256" key="3">
    <source>
        <dbReference type="ARBA" id="ARBA00022801"/>
    </source>
</evidence>
<evidence type="ECO:0000313" key="7">
    <source>
        <dbReference type="Proteomes" id="UP000552644"/>
    </source>
</evidence>
<dbReference type="PANTHER" id="PTHR42978:SF6">
    <property type="entry name" value="QUORUM-QUENCHING LACTONASE YTNP-RELATED"/>
    <property type="match status" value="1"/>
</dbReference>
<dbReference type="SMART" id="SM00849">
    <property type="entry name" value="Lactamase_B"/>
    <property type="match status" value="1"/>
</dbReference>
<comment type="caution">
    <text evidence="6">The sequence shown here is derived from an EMBL/GenBank/DDBJ whole genome shotgun (WGS) entry which is preliminary data.</text>
</comment>
<keyword evidence="3 6" id="KW-0378">Hydrolase</keyword>
<dbReference type="GO" id="GO:0016787">
    <property type="term" value="F:hydrolase activity"/>
    <property type="evidence" value="ECO:0007669"/>
    <property type="project" value="UniProtKB-KW"/>
</dbReference>
<dbReference type="EMBL" id="JACHJP010000006">
    <property type="protein sequence ID" value="MBB4918152.1"/>
    <property type="molecule type" value="Genomic_DNA"/>
</dbReference>
<dbReference type="CDD" id="cd16277">
    <property type="entry name" value="metallo-hydrolase-like_MBL-fold"/>
    <property type="match status" value="1"/>
</dbReference>
<dbReference type="InterPro" id="IPR036866">
    <property type="entry name" value="RibonucZ/Hydroxyglut_hydro"/>
</dbReference>
<keyword evidence="7" id="KW-1185">Reference proteome</keyword>
<dbReference type="Gene3D" id="3.60.15.10">
    <property type="entry name" value="Ribonuclease Z/Hydroxyacylglutathione hydrolase-like"/>
    <property type="match status" value="1"/>
</dbReference>
<name>A0A7W7QR22_9ACTN</name>
<accession>A0A7W7QR22</accession>
<feature type="domain" description="Metallo-beta-lactamase" evidence="5">
    <location>
        <begin position="47"/>
        <end position="245"/>
    </location>
</feature>
<keyword evidence="2" id="KW-0479">Metal-binding</keyword>
<evidence type="ECO:0000313" key="6">
    <source>
        <dbReference type="EMBL" id="MBB4918152.1"/>
    </source>
</evidence>
<protein>
    <submittedName>
        <fullName evidence="6">Glyoxylase-like metal-dependent hydrolase (Beta-lactamase superfamily II)</fullName>
    </submittedName>
</protein>
<evidence type="ECO:0000259" key="5">
    <source>
        <dbReference type="SMART" id="SM00849"/>
    </source>
</evidence>
<gene>
    <name evidence="6" type="ORF">FHS44_005279</name>
</gene>
<dbReference type="PANTHER" id="PTHR42978">
    <property type="entry name" value="QUORUM-QUENCHING LACTONASE YTNP-RELATED-RELATED"/>
    <property type="match status" value="1"/>
</dbReference>
<dbReference type="InterPro" id="IPR051013">
    <property type="entry name" value="MBL_superfamily_lactonases"/>
</dbReference>
<dbReference type="InterPro" id="IPR001279">
    <property type="entry name" value="Metallo-B-lactamas"/>
</dbReference>
<dbReference type="RefSeq" id="WP_184719114.1">
    <property type="nucleotide sequence ID" value="NZ_JACHJP010000006.1"/>
</dbReference>
<dbReference type="GO" id="GO:0046872">
    <property type="term" value="F:metal ion binding"/>
    <property type="evidence" value="ECO:0007669"/>
    <property type="project" value="UniProtKB-KW"/>
</dbReference>